<sequence length="502" mass="52483">MNATSSPIDPVNTTGGAVSGIPHPHGTAYLSIPFAAPPVGANRFLAPQPHAPWSGVRTCDSYGATPQRRPFGAVTTIPEPSIPGDDTLSLSVFTPAAGEPDAGLPVLVWIHGGGYFAGSPASPWYDGRSFARDGVVTVVISYRLGFDGFGWIDGAPLNRGVLDQIAALEWVRDNISGFGGDPARVTIAGQSAGGGSVLTLLASPAAEGLFSAAISHSGAVGSLAAPEAEAIGRRFAEKLGIEPTLAGWRSVDETRILDSQDEFNQIPDAAGWTSTPAELIAAVRAHPIESMGLAFAPVIDEQTVRAPSKTIAGGQSAHIPLLLGAARDEFTFEIPGSATLETAIADLTRAGIGENEIAQYRQEVERIGSQFATSQLVSEHMFRAPAAAIASLRAAHGAGERTWLYDFAHPSAVSGLASHCHELPFAWDLLDAEGVSDVLGDAPQTLANEVHAVWVRFITHGTTEWAPVADHVAGARVFGADGGYDRNAYAFERALGRYSINS</sequence>
<gene>
    <name evidence="5" type="ORF">SAMN06295879_3561</name>
</gene>
<dbReference type="PROSITE" id="PS00122">
    <property type="entry name" value="CARBOXYLESTERASE_B_1"/>
    <property type="match status" value="1"/>
</dbReference>
<dbReference type="SUPFAM" id="SSF53474">
    <property type="entry name" value="alpha/beta-Hydrolases"/>
    <property type="match status" value="1"/>
</dbReference>
<dbReference type="EC" id="3.1.1.-" evidence="3"/>
<dbReference type="RefSeq" id="WP_078715472.1">
    <property type="nucleotide sequence ID" value="NZ_FUYG01000012.1"/>
</dbReference>
<proteinExistence type="inferred from homology"/>
<evidence type="ECO:0000313" key="6">
    <source>
        <dbReference type="Proteomes" id="UP000189735"/>
    </source>
</evidence>
<reference evidence="6" key="1">
    <citation type="submission" date="2017-02" db="EMBL/GenBank/DDBJ databases">
        <authorList>
            <person name="Varghese N."/>
            <person name="Submissions S."/>
        </authorList>
    </citation>
    <scope>NUCLEOTIDE SEQUENCE [LARGE SCALE GENOMIC DNA]</scope>
    <source>
        <strain evidence="6">VKM Ac-2052</strain>
    </source>
</reference>
<feature type="domain" description="Carboxylesterase type B" evidence="4">
    <location>
        <begin position="11"/>
        <end position="462"/>
    </location>
</feature>
<keyword evidence="2 3" id="KW-0378">Hydrolase</keyword>
<evidence type="ECO:0000256" key="1">
    <source>
        <dbReference type="ARBA" id="ARBA00005964"/>
    </source>
</evidence>
<dbReference type="InterPro" id="IPR002018">
    <property type="entry name" value="CarbesteraseB"/>
</dbReference>
<dbReference type="Proteomes" id="UP000189735">
    <property type="component" value="Unassembled WGS sequence"/>
</dbReference>
<dbReference type="Gene3D" id="3.40.50.1820">
    <property type="entry name" value="alpha/beta hydrolase"/>
    <property type="match status" value="1"/>
</dbReference>
<dbReference type="InterPro" id="IPR050309">
    <property type="entry name" value="Type-B_Carboxylest/Lipase"/>
</dbReference>
<dbReference type="Pfam" id="PF00135">
    <property type="entry name" value="COesterase"/>
    <property type="match status" value="1"/>
</dbReference>
<dbReference type="InterPro" id="IPR029058">
    <property type="entry name" value="AB_hydrolase_fold"/>
</dbReference>
<dbReference type="PANTHER" id="PTHR11559">
    <property type="entry name" value="CARBOXYLESTERASE"/>
    <property type="match status" value="1"/>
</dbReference>
<accession>A0A1T4YLP4</accession>
<evidence type="ECO:0000259" key="4">
    <source>
        <dbReference type="Pfam" id="PF00135"/>
    </source>
</evidence>
<comment type="similarity">
    <text evidence="1 3">Belongs to the type-B carboxylesterase/lipase family.</text>
</comment>
<dbReference type="GO" id="GO:0016787">
    <property type="term" value="F:hydrolase activity"/>
    <property type="evidence" value="ECO:0007669"/>
    <property type="project" value="UniProtKB-KW"/>
</dbReference>
<dbReference type="InterPro" id="IPR019826">
    <property type="entry name" value="Carboxylesterase_B_AS"/>
</dbReference>
<organism evidence="5 6">
    <name type="scientific">Agreia bicolorata</name>
    <dbReference type="NCBI Taxonomy" id="110935"/>
    <lineage>
        <taxon>Bacteria</taxon>
        <taxon>Bacillati</taxon>
        <taxon>Actinomycetota</taxon>
        <taxon>Actinomycetes</taxon>
        <taxon>Micrococcales</taxon>
        <taxon>Microbacteriaceae</taxon>
        <taxon>Agreia</taxon>
    </lineage>
</organism>
<protein>
    <recommendedName>
        <fullName evidence="3">Carboxylic ester hydrolase</fullName>
        <ecNumber evidence="3">3.1.1.-</ecNumber>
    </recommendedName>
</protein>
<dbReference type="AlphaFoldDB" id="A0A1T4YLP4"/>
<evidence type="ECO:0000256" key="2">
    <source>
        <dbReference type="ARBA" id="ARBA00022801"/>
    </source>
</evidence>
<name>A0A1T4YLP4_9MICO</name>
<evidence type="ECO:0000256" key="3">
    <source>
        <dbReference type="RuleBase" id="RU361235"/>
    </source>
</evidence>
<evidence type="ECO:0000313" key="5">
    <source>
        <dbReference type="EMBL" id="SKB02603.1"/>
    </source>
</evidence>
<dbReference type="EMBL" id="FUYG01000012">
    <property type="protein sequence ID" value="SKB02603.1"/>
    <property type="molecule type" value="Genomic_DNA"/>
</dbReference>